<geneLocation type="plasmid" evidence="2 3">
    <name>pSCL4</name>
</geneLocation>
<evidence type="ECO:0000313" key="3">
    <source>
        <dbReference type="Proteomes" id="UP000002357"/>
    </source>
</evidence>
<dbReference type="Proteomes" id="UP000002357">
    <property type="component" value="Plasmid pSCL4"/>
</dbReference>
<dbReference type="RefSeq" id="WP_003954541.1">
    <property type="nucleotide sequence ID" value="NZ_WKJT01000137.1"/>
</dbReference>
<feature type="compositionally biased region" description="Basic and acidic residues" evidence="1">
    <location>
        <begin position="1"/>
        <end position="10"/>
    </location>
</feature>
<protein>
    <submittedName>
        <fullName evidence="2">Uncharacterized protein</fullName>
    </submittedName>
</protein>
<keyword evidence="3" id="KW-1185">Reference proteome</keyword>
<dbReference type="AlphaFoldDB" id="B5GRW5"/>
<name>B5GRW5_STRCL</name>
<reference evidence="2 3" key="1">
    <citation type="journal article" date="2010" name="Genome Biol. Evol.">
        <title>The sequence of a 1.8-mb bacterial linear plasmid reveals a rich evolutionary reservoir of secondary metabolic pathways.</title>
        <authorList>
            <person name="Medema M.H."/>
            <person name="Trefzer A."/>
            <person name="Kovalchuk A."/>
            <person name="van den Berg M."/>
            <person name="Mueller U."/>
            <person name="Heijne W."/>
            <person name="Wu L."/>
            <person name="Alam M.T."/>
            <person name="Ronning C.M."/>
            <person name="Nierman W.C."/>
            <person name="Bovenberg R.A.L."/>
            <person name="Breitling R."/>
            <person name="Takano E."/>
        </authorList>
    </citation>
    <scope>NUCLEOTIDE SEQUENCE [LARGE SCALE GENOMIC DNA]</scope>
    <source>
        <strain evidence="3">ATCC 27064 / DSM 738 / JCM 4710 / NBRC 13307 / NCIMB 12785 / NRRL 3585 / VKM Ac-602</strain>
        <plasmid evidence="2">pSCL4</plasmid>
    </source>
</reference>
<keyword evidence="2" id="KW-0614">Plasmid</keyword>
<evidence type="ECO:0000256" key="1">
    <source>
        <dbReference type="SAM" id="MobiDB-lite"/>
    </source>
</evidence>
<accession>B5GRW5</accession>
<proteinExistence type="predicted"/>
<organism evidence="2 3">
    <name type="scientific">Streptomyces clavuligerus</name>
    <dbReference type="NCBI Taxonomy" id="1901"/>
    <lineage>
        <taxon>Bacteria</taxon>
        <taxon>Bacillati</taxon>
        <taxon>Actinomycetota</taxon>
        <taxon>Actinomycetes</taxon>
        <taxon>Kitasatosporales</taxon>
        <taxon>Streptomycetaceae</taxon>
        <taxon>Streptomyces</taxon>
    </lineage>
</organism>
<dbReference type="EMBL" id="CM000914">
    <property type="protein sequence ID" value="EFG03761.2"/>
    <property type="molecule type" value="Genomic_DNA"/>
</dbReference>
<feature type="compositionally biased region" description="Basic and acidic residues" evidence="1">
    <location>
        <begin position="26"/>
        <end position="46"/>
    </location>
</feature>
<sequence>MISRAVRDGASRLPRPTHITATDPARIQHTELHTTTRGQRMREFSR</sequence>
<gene>
    <name evidence="2" type="ORF">SCLAV_p0270</name>
</gene>
<evidence type="ECO:0000313" key="2">
    <source>
        <dbReference type="EMBL" id="EFG03761.2"/>
    </source>
</evidence>
<feature type="region of interest" description="Disordered" evidence="1">
    <location>
        <begin position="1"/>
        <end position="46"/>
    </location>
</feature>